<keyword evidence="2" id="KW-1185">Reference proteome</keyword>
<dbReference type="AlphaFoldDB" id="A0A0C2XVY5"/>
<reference evidence="1 2" key="1">
    <citation type="submission" date="2014-04" db="EMBL/GenBank/DDBJ databases">
        <authorList>
            <consortium name="DOE Joint Genome Institute"/>
            <person name="Kuo A."/>
            <person name="Zuccaro A."/>
            <person name="Kohler A."/>
            <person name="Nagy L.G."/>
            <person name="Floudas D."/>
            <person name="Copeland A."/>
            <person name="Barry K.W."/>
            <person name="Cichocki N."/>
            <person name="Veneault-Fourrey C."/>
            <person name="LaButti K."/>
            <person name="Lindquist E.A."/>
            <person name="Lipzen A."/>
            <person name="Lundell T."/>
            <person name="Morin E."/>
            <person name="Murat C."/>
            <person name="Sun H."/>
            <person name="Tunlid A."/>
            <person name="Henrissat B."/>
            <person name="Grigoriev I.V."/>
            <person name="Hibbett D.S."/>
            <person name="Martin F."/>
            <person name="Nordberg H.P."/>
            <person name="Cantor M.N."/>
            <person name="Hua S.X."/>
        </authorList>
    </citation>
    <scope>NUCLEOTIDE SEQUENCE [LARGE SCALE GENOMIC DNA]</scope>
    <source>
        <strain evidence="1 2">MAFF 305830</strain>
    </source>
</reference>
<gene>
    <name evidence="1" type="ORF">M408DRAFT_191051</name>
</gene>
<name>A0A0C2XVY5_SERVB</name>
<dbReference type="HOGENOM" id="CLU_1428795_0_0_1"/>
<accession>A0A0C2XVY5</accession>
<organism evidence="1 2">
    <name type="scientific">Serendipita vermifera MAFF 305830</name>
    <dbReference type="NCBI Taxonomy" id="933852"/>
    <lineage>
        <taxon>Eukaryota</taxon>
        <taxon>Fungi</taxon>
        <taxon>Dikarya</taxon>
        <taxon>Basidiomycota</taxon>
        <taxon>Agaricomycotina</taxon>
        <taxon>Agaricomycetes</taxon>
        <taxon>Sebacinales</taxon>
        <taxon>Serendipitaceae</taxon>
        <taxon>Serendipita</taxon>
    </lineage>
</organism>
<evidence type="ECO:0000313" key="2">
    <source>
        <dbReference type="Proteomes" id="UP000054097"/>
    </source>
</evidence>
<protein>
    <submittedName>
        <fullName evidence="1">Uncharacterized protein</fullName>
    </submittedName>
</protein>
<dbReference type="EMBL" id="KN824279">
    <property type="protein sequence ID" value="KIM33037.1"/>
    <property type="molecule type" value="Genomic_DNA"/>
</dbReference>
<evidence type="ECO:0000313" key="1">
    <source>
        <dbReference type="EMBL" id="KIM33037.1"/>
    </source>
</evidence>
<dbReference type="OrthoDB" id="3137441at2759"/>
<reference evidence="2" key="2">
    <citation type="submission" date="2015-01" db="EMBL/GenBank/DDBJ databases">
        <title>Evolutionary Origins and Diversification of the Mycorrhizal Mutualists.</title>
        <authorList>
            <consortium name="DOE Joint Genome Institute"/>
            <consortium name="Mycorrhizal Genomics Consortium"/>
            <person name="Kohler A."/>
            <person name="Kuo A."/>
            <person name="Nagy L.G."/>
            <person name="Floudas D."/>
            <person name="Copeland A."/>
            <person name="Barry K.W."/>
            <person name="Cichocki N."/>
            <person name="Veneault-Fourrey C."/>
            <person name="LaButti K."/>
            <person name="Lindquist E.A."/>
            <person name="Lipzen A."/>
            <person name="Lundell T."/>
            <person name="Morin E."/>
            <person name="Murat C."/>
            <person name="Riley R."/>
            <person name="Ohm R."/>
            <person name="Sun H."/>
            <person name="Tunlid A."/>
            <person name="Henrissat B."/>
            <person name="Grigoriev I.V."/>
            <person name="Hibbett D.S."/>
            <person name="Martin F."/>
        </authorList>
    </citation>
    <scope>NUCLEOTIDE SEQUENCE [LARGE SCALE GENOMIC DNA]</scope>
    <source>
        <strain evidence="2">MAFF 305830</strain>
    </source>
</reference>
<proteinExistence type="predicted"/>
<dbReference type="Proteomes" id="UP000054097">
    <property type="component" value="Unassembled WGS sequence"/>
</dbReference>
<sequence length="190" mass="21148">MSSNAIMTRTGPIAINTKWNNQYVAPFARNSPLTAGFGSWLDSLNDITSHGLGYTALANVSPKSIWSAEDIPSPIYGRLRLSGCPIKEEPVQVVESNCELVHPRPRAFFVLTQQQVTGMEEQAEDMAKQRRRELRAKAKAQFERSDDDEIVILPKRHHARKSSGYNWAAAMAVLPRQSSQNTPSGPFPIE</sequence>